<protein>
    <submittedName>
        <fullName evidence="1">Uncharacterized protein</fullName>
    </submittedName>
</protein>
<feature type="non-terminal residue" evidence="1">
    <location>
        <position position="1"/>
    </location>
</feature>
<sequence length="63" mass="6915">TTPMVKSLALHISSNGRSQFGAIKIGAFMSHRSRDFGEILNESPVKTGVIEETSNTFDRCGMR</sequence>
<proteinExistence type="predicted"/>
<gene>
    <name evidence="1" type="ORF">Tci_875110</name>
</gene>
<dbReference type="AlphaFoldDB" id="A0A699T1W9"/>
<name>A0A699T1W9_TANCI</name>
<organism evidence="1">
    <name type="scientific">Tanacetum cinerariifolium</name>
    <name type="common">Dalmatian daisy</name>
    <name type="synonym">Chrysanthemum cinerariifolium</name>
    <dbReference type="NCBI Taxonomy" id="118510"/>
    <lineage>
        <taxon>Eukaryota</taxon>
        <taxon>Viridiplantae</taxon>
        <taxon>Streptophyta</taxon>
        <taxon>Embryophyta</taxon>
        <taxon>Tracheophyta</taxon>
        <taxon>Spermatophyta</taxon>
        <taxon>Magnoliopsida</taxon>
        <taxon>eudicotyledons</taxon>
        <taxon>Gunneridae</taxon>
        <taxon>Pentapetalae</taxon>
        <taxon>asterids</taxon>
        <taxon>campanulids</taxon>
        <taxon>Asterales</taxon>
        <taxon>Asteraceae</taxon>
        <taxon>Asteroideae</taxon>
        <taxon>Anthemideae</taxon>
        <taxon>Anthemidinae</taxon>
        <taxon>Tanacetum</taxon>
    </lineage>
</organism>
<accession>A0A699T1W9</accession>
<evidence type="ECO:0000313" key="1">
    <source>
        <dbReference type="EMBL" id="GFD03141.1"/>
    </source>
</evidence>
<dbReference type="EMBL" id="BKCJ011202901">
    <property type="protein sequence ID" value="GFD03141.1"/>
    <property type="molecule type" value="Genomic_DNA"/>
</dbReference>
<comment type="caution">
    <text evidence="1">The sequence shown here is derived from an EMBL/GenBank/DDBJ whole genome shotgun (WGS) entry which is preliminary data.</text>
</comment>
<reference evidence="1" key="1">
    <citation type="journal article" date="2019" name="Sci. Rep.">
        <title>Draft genome of Tanacetum cinerariifolium, the natural source of mosquito coil.</title>
        <authorList>
            <person name="Yamashiro T."/>
            <person name="Shiraishi A."/>
            <person name="Satake H."/>
            <person name="Nakayama K."/>
        </authorList>
    </citation>
    <scope>NUCLEOTIDE SEQUENCE</scope>
</reference>